<dbReference type="EMBL" id="CP004078">
    <property type="protein sequence ID" value="AHV98202.1"/>
    <property type="molecule type" value="Genomic_DNA"/>
</dbReference>
<dbReference type="PROSITE" id="PS50968">
    <property type="entry name" value="BIOTINYL_LIPOYL"/>
    <property type="match status" value="1"/>
</dbReference>
<evidence type="ECO:0000256" key="1">
    <source>
        <dbReference type="ARBA" id="ARBA00001938"/>
    </source>
</evidence>
<dbReference type="InterPro" id="IPR004167">
    <property type="entry name" value="PSBD"/>
</dbReference>
<dbReference type="InterPro" id="IPR001078">
    <property type="entry name" value="2-oxoacid_DH_actylTfrase"/>
</dbReference>
<dbReference type="SUPFAM" id="SSF52777">
    <property type="entry name" value="CoA-dependent acyltransferases"/>
    <property type="match status" value="1"/>
</dbReference>
<dbReference type="CDD" id="cd06849">
    <property type="entry name" value="lipoyl_domain"/>
    <property type="match status" value="1"/>
</dbReference>
<evidence type="ECO:0000259" key="9">
    <source>
        <dbReference type="PROSITE" id="PS51826"/>
    </source>
</evidence>
<evidence type="ECO:0000256" key="3">
    <source>
        <dbReference type="ARBA" id="ARBA00022679"/>
    </source>
</evidence>
<dbReference type="Pfam" id="PF02817">
    <property type="entry name" value="E3_binding"/>
    <property type="match status" value="1"/>
</dbReference>
<sequence length="477" mass="50701">MTDNKQLTDVTMPQLAESLVSATIGKWLKKPGDPVEQYEPLCEVITDKVNAELPSTVDGVMGDILAEEGQTVAVGEVICRIAVPAPAAPASAAPEAAVPARAAAPQRAASAAAAPAAAQPAALGAAHAAYNPDAPMQARYSPAVQSLAAQHSIDLSAVPGTGLGGRVTRKDVLAFLANGPAAAPAPQSRPAPEPAAGAAAQPHSAAFAAAPTGAPAPQETLPPVRHSGLHLSESPRIPEIEVESGRSEYLIDVTPIRNTIATRMRQSVSEIPHAWTMIEVDVTNLVLLRNKLKDEFKRREGINLTYLAFLMKAVVSAIKDYPIMNSVWAVDKIIVKRDINISLAVGTEDSVMTPVIKKADQKNVAGLAREIEELAVKTREGKLRLEDMQGGTFTVNNTGSFGSILSYPIINYPQAAILTFESIVKKPVVINDMIAVRSMANICLSLDHRILDGVICGRFLQRVKDNIENYSMETNVY</sequence>
<dbReference type="Proteomes" id="UP000019772">
    <property type="component" value="Chromosome"/>
</dbReference>
<proteinExistence type="inferred from homology"/>
<dbReference type="InterPro" id="IPR023213">
    <property type="entry name" value="CAT-like_dom_sf"/>
</dbReference>
<keyword evidence="5 6" id="KW-0012">Acyltransferase</keyword>
<dbReference type="SUPFAM" id="SSF47005">
    <property type="entry name" value="Peripheral subunit-binding domain of 2-oxo acid dehydrogenase complex"/>
    <property type="match status" value="1"/>
</dbReference>
<dbReference type="Gene3D" id="3.30.559.10">
    <property type="entry name" value="Chloramphenicol acetyltransferase-like domain"/>
    <property type="match status" value="1"/>
</dbReference>
<organism evidence="10 11">
    <name type="scientific">Paenibacillus sabinae T27</name>
    <dbReference type="NCBI Taxonomy" id="1268072"/>
    <lineage>
        <taxon>Bacteria</taxon>
        <taxon>Bacillati</taxon>
        <taxon>Bacillota</taxon>
        <taxon>Bacilli</taxon>
        <taxon>Bacillales</taxon>
        <taxon>Paenibacillaceae</taxon>
        <taxon>Paenibacillus</taxon>
    </lineage>
</organism>
<evidence type="ECO:0000313" key="11">
    <source>
        <dbReference type="Proteomes" id="UP000019772"/>
    </source>
</evidence>
<dbReference type="InterPro" id="IPR000089">
    <property type="entry name" value="Biotin_lipoyl"/>
</dbReference>
<comment type="cofactor">
    <cofactor evidence="1 6">
        <name>(R)-lipoate</name>
        <dbReference type="ChEBI" id="CHEBI:83088"/>
    </cofactor>
</comment>
<feature type="compositionally biased region" description="Low complexity" evidence="7">
    <location>
        <begin position="194"/>
        <end position="217"/>
    </location>
</feature>
<dbReference type="PROSITE" id="PS00189">
    <property type="entry name" value="LIPOYL"/>
    <property type="match status" value="1"/>
</dbReference>
<protein>
    <recommendedName>
        <fullName evidence="6">Dihydrolipoamide acetyltransferase component of pyruvate dehydrogenase complex</fullName>
        <ecNumber evidence="6">2.3.1.-</ecNumber>
    </recommendedName>
</protein>
<accession>X4ZLR6</accession>
<evidence type="ECO:0000256" key="4">
    <source>
        <dbReference type="ARBA" id="ARBA00022823"/>
    </source>
</evidence>
<dbReference type="OrthoDB" id="9805770at2"/>
<dbReference type="InterPro" id="IPR003016">
    <property type="entry name" value="2-oxoA_DH_lipoyl-BS"/>
</dbReference>
<dbReference type="Pfam" id="PF00198">
    <property type="entry name" value="2-oxoacid_dh"/>
    <property type="match status" value="1"/>
</dbReference>
<feature type="region of interest" description="Disordered" evidence="7">
    <location>
        <begin position="181"/>
        <end position="237"/>
    </location>
</feature>
<keyword evidence="3 6" id="KW-0808">Transferase</keyword>
<name>X4ZLR6_9BACL</name>
<dbReference type="InterPro" id="IPR050743">
    <property type="entry name" value="2-oxoacid_DH_E2_comp"/>
</dbReference>
<dbReference type="FunFam" id="3.30.559.10:FF:000007">
    <property type="entry name" value="Dihydrolipoamide acetyltransferase component of pyruvate dehydrogenase complex"/>
    <property type="match status" value="1"/>
</dbReference>
<dbReference type="KEGG" id="psab:PSAB_16475"/>
<evidence type="ECO:0000256" key="7">
    <source>
        <dbReference type="SAM" id="MobiDB-lite"/>
    </source>
</evidence>
<dbReference type="InterPro" id="IPR011053">
    <property type="entry name" value="Single_hybrid_motif"/>
</dbReference>
<feature type="domain" description="Peripheral subunit-binding (PSBD)" evidence="9">
    <location>
        <begin position="139"/>
        <end position="176"/>
    </location>
</feature>
<evidence type="ECO:0000313" key="10">
    <source>
        <dbReference type="EMBL" id="AHV98202.1"/>
    </source>
</evidence>
<dbReference type="PROSITE" id="PS51826">
    <property type="entry name" value="PSBD"/>
    <property type="match status" value="1"/>
</dbReference>
<evidence type="ECO:0000256" key="5">
    <source>
        <dbReference type="ARBA" id="ARBA00023315"/>
    </source>
</evidence>
<dbReference type="GO" id="GO:0005737">
    <property type="term" value="C:cytoplasm"/>
    <property type="evidence" value="ECO:0007669"/>
    <property type="project" value="TreeGrafter"/>
</dbReference>
<reference evidence="10 11" key="1">
    <citation type="journal article" date="2014" name="PLoS Genet.">
        <title>Comparative Genomic Analysis of N2-Fixing and Non-N2-Fixing Paenibacillus spp.: Organization, Evolution and Expression of the Nitrogen Fixation Genes.</title>
        <authorList>
            <person name="Xie J.B."/>
            <person name="Du Z."/>
            <person name="Bai L."/>
            <person name="Tian C."/>
            <person name="Zhang Y."/>
            <person name="Xie J.Y."/>
            <person name="Wang T."/>
            <person name="Liu X."/>
            <person name="Chen X."/>
            <person name="Cheng Q."/>
            <person name="Chen S."/>
            <person name="Li J."/>
        </authorList>
    </citation>
    <scope>NUCLEOTIDE SEQUENCE [LARGE SCALE GENOMIC DNA]</scope>
    <source>
        <strain evidence="10 11">T27</strain>
    </source>
</reference>
<dbReference type="PANTHER" id="PTHR43178:SF5">
    <property type="entry name" value="LIPOAMIDE ACYLTRANSFERASE COMPONENT OF BRANCHED-CHAIN ALPHA-KETO ACID DEHYDROGENASE COMPLEX, MITOCHONDRIAL"/>
    <property type="match status" value="1"/>
</dbReference>
<dbReference type="Gene3D" id="4.10.320.10">
    <property type="entry name" value="E3-binding domain"/>
    <property type="match status" value="1"/>
</dbReference>
<dbReference type="RefSeq" id="WP_025335696.1">
    <property type="nucleotide sequence ID" value="NZ_CP004078.1"/>
</dbReference>
<comment type="similarity">
    <text evidence="2 6">Belongs to the 2-oxoacid dehydrogenase family.</text>
</comment>
<keyword evidence="4 6" id="KW-0450">Lipoyl</keyword>
<dbReference type="InterPro" id="IPR036625">
    <property type="entry name" value="E3-bd_dom_sf"/>
</dbReference>
<dbReference type="EC" id="2.3.1.-" evidence="6"/>
<keyword evidence="11" id="KW-1185">Reference proteome</keyword>
<dbReference type="Gene3D" id="2.40.50.100">
    <property type="match status" value="1"/>
</dbReference>
<dbReference type="SUPFAM" id="SSF51230">
    <property type="entry name" value="Single hybrid motif"/>
    <property type="match status" value="1"/>
</dbReference>
<evidence type="ECO:0000256" key="6">
    <source>
        <dbReference type="RuleBase" id="RU003423"/>
    </source>
</evidence>
<dbReference type="HOGENOM" id="CLU_016733_10_1_9"/>
<dbReference type="PATRIC" id="fig|1268072.3.peg.3398"/>
<gene>
    <name evidence="10" type="ORF">PSAB_16475</name>
</gene>
<dbReference type="PANTHER" id="PTHR43178">
    <property type="entry name" value="DIHYDROLIPOAMIDE ACETYLTRANSFERASE COMPONENT OF PYRUVATE DEHYDROGENASE COMPLEX"/>
    <property type="match status" value="1"/>
</dbReference>
<dbReference type="GO" id="GO:0031405">
    <property type="term" value="F:lipoic acid binding"/>
    <property type="evidence" value="ECO:0007669"/>
    <property type="project" value="TreeGrafter"/>
</dbReference>
<feature type="domain" description="Lipoyl-binding" evidence="8">
    <location>
        <begin position="7"/>
        <end position="82"/>
    </location>
</feature>
<evidence type="ECO:0000259" key="8">
    <source>
        <dbReference type="PROSITE" id="PS50968"/>
    </source>
</evidence>
<dbReference type="GO" id="GO:0016407">
    <property type="term" value="F:acetyltransferase activity"/>
    <property type="evidence" value="ECO:0007669"/>
    <property type="project" value="TreeGrafter"/>
</dbReference>
<dbReference type="AlphaFoldDB" id="X4ZLR6"/>
<evidence type="ECO:0000256" key="2">
    <source>
        <dbReference type="ARBA" id="ARBA00007317"/>
    </source>
</evidence>
<dbReference type="STRING" id="1268072.PSAB_16475"/>
<dbReference type="Pfam" id="PF00364">
    <property type="entry name" value="Biotin_lipoyl"/>
    <property type="match status" value="1"/>
</dbReference>
<dbReference type="eggNOG" id="COG0508">
    <property type="taxonomic scope" value="Bacteria"/>
</dbReference>